<dbReference type="GeneID" id="107223103"/>
<evidence type="ECO:0000313" key="3">
    <source>
        <dbReference type="RefSeq" id="XP_015518169.2"/>
    </source>
</evidence>
<protein>
    <submittedName>
        <fullName evidence="3">Receptor-binding cancer antigen expressed on SiSo cells</fullName>
    </submittedName>
</protein>
<dbReference type="PIRSF" id="PIRSF034247">
    <property type="entry name" value="RCAS1"/>
    <property type="match status" value="1"/>
</dbReference>
<dbReference type="InterPro" id="IPR017025">
    <property type="entry name" value="Cancer-assoc_antigen_RCAS1"/>
</dbReference>
<sequence>MALQYVMNRIKALFLIIFGVFRRAMCCFRKRRRSSCESIPLSAVGVIPNNVNNHMELEQWTQWGDNPIVVVPDKPENIIQAKIEQYRQQVSKPPESPNDEAQPDFFEDMTPKITRQTKILIKNKPKEEKNWNTSRFAVIADPVPTNELGEWEDNTAGWEKETVKELGDPTEALREQKRKERQQRMLEQQQKRMDRTARPQPLGAKIAS</sequence>
<evidence type="ECO:0000313" key="2">
    <source>
        <dbReference type="Proteomes" id="UP000829291"/>
    </source>
</evidence>
<dbReference type="GO" id="GO:0030141">
    <property type="term" value="C:secretory granule"/>
    <property type="evidence" value="ECO:0007669"/>
    <property type="project" value="TreeGrafter"/>
</dbReference>
<evidence type="ECO:0000256" key="1">
    <source>
        <dbReference type="SAM" id="MobiDB-lite"/>
    </source>
</evidence>
<accession>A0A6J0BUX2</accession>
<name>A0A6J0BUX2_NEOLC</name>
<dbReference type="AlphaFoldDB" id="A0A6J0BUX2"/>
<gene>
    <name evidence="3" type="primary">LOC107223103</name>
</gene>
<feature type="compositionally biased region" description="Basic and acidic residues" evidence="1">
    <location>
        <begin position="158"/>
        <end position="197"/>
    </location>
</feature>
<keyword evidence="3" id="KW-0675">Receptor</keyword>
<dbReference type="RefSeq" id="XP_015518169.2">
    <property type="nucleotide sequence ID" value="XM_015662683.2"/>
</dbReference>
<feature type="region of interest" description="Disordered" evidence="1">
    <location>
        <begin position="147"/>
        <end position="208"/>
    </location>
</feature>
<dbReference type="KEGG" id="nlo:107223103"/>
<keyword evidence="2" id="KW-1185">Reference proteome</keyword>
<organism evidence="3">
    <name type="scientific">Neodiprion lecontei</name>
    <name type="common">Redheaded pine sawfly</name>
    <dbReference type="NCBI Taxonomy" id="441921"/>
    <lineage>
        <taxon>Eukaryota</taxon>
        <taxon>Metazoa</taxon>
        <taxon>Ecdysozoa</taxon>
        <taxon>Arthropoda</taxon>
        <taxon>Hexapoda</taxon>
        <taxon>Insecta</taxon>
        <taxon>Pterygota</taxon>
        <taxon>Neoptera</taxon>
        <taxon>Endopterygota</taxon>
        <taxon>Hymenoptera</taxon>
        <taxon>Tenthredinoidea</taxon>
        <taxon>Diprionidae</taxon>
        <taxon>Diprioninae</taxon>
        <taxon>Neodiprion</taxon>
    </lineage>
</organism>
<dbReference type="PANTHER" id="PTHR15208">
    <property type="entry name" value="RECEPTOR-BINDING CANCER ANTIGEN EXPRESSED ON SISO CELLS CANCER ASSOCIATED SURFACE ANTIGEN RCAS1 ESTROGEN RECEPTOR-BINDING FRAGMENT- ASSOCIATED GENE 9 PROTEIN"/>
    <property type="match status" value="1"/>
</dbReference>
<dbReference type="OrthoDB" id="10017216at2759"/>
<proteinExistence type="predicted"/>
<dbReference type="Proteomes" id="UP000829291">
    <property type="component" value="Chromosome 1"/>
</dbReference>
<dbReference type="PANTHER" id="PTHR15208:SF2">
    <property type="entry name" value="RECEPTOR-BINDING CANCER ANTIGEN EXPRESSED ON SISO CELLS"/>
    <property type="match status" value="1"/>
</dbReference>
<reference evidence="3" key="1">
    <citation type="submission" date="2025-08" db="UniProtKB">
        <authorList>
            <consortium name="RefSeq"/>
        </authorList>
    </citation>
    <scope>IDENTIFICATION</scope>
    <source>
        <tissue evidence="3">Thorax and Abdomen</tissue>
    </source>
</reference>